<keyword evidence="4" id="KW-1185">Reference proteome</keyword>
<name>A0A7S4E8Y9_9STRA</name>
<accession>A0A7S4E8Y9</accession>
<organism evidence="2">
    <name type="scientific">Pelagomonas calceolata</name>
    <dbReference type="NCBI Taxonomy" id="35677"/>
    <lineage>
        <taxon>Eukaryota</taxon>
        <taxon>Sar</taxon>
        <taxon>Stramenopiles</taxon>
        <taxon>Ochrophyta</taxon>
        <taxon>Pelagophyceae</taxon>
        <taxon>Pelagomonadales</taxon>
        <taxon>Pelagomonadaceae</taxon>
        <taxon>Pelagomonas</taxon>
    </lineage>
</organism>
<dbReference type="Proteomes" id="UP000789595">
    <property type="component" value="Unassembled WGS sequence"/>
</dbReference>
<sequence length="351" mass="37379">MARLALWALAAAAVMPTAGGHATAQTPLAKGQPRARLPRRLEGYSARRLADEDDWTDGPAGFCDGDEAELGETASREDCIDTCDDAGYEAMTWDTISTTCYCFIEEWCDCIDEYDAEDEWCWCGEKDGFEPEEMSESECAAAGCEYESGSEDGGWTECNCEEAMCASAGGEWQCEAYGPMAFKGFPPPEVCGYSSYSYSYSYDPFMPCPDLDSAYLTCVETADDPAAASAGLGWSCCDIGTFPTTCSGMQTYSEFQDACGDPAPECAAEWTAYVECVYAEILDEINNDLYGTAPLECDLNCNPSDPTPRPVAAPAPTPLDAALKGSDAAAARGPFFAATAALLGAATALAR</sequence>
<feature type="chain" id="PRO_5036404057" evidence="1">
    <location>
        <begin position="21"/>
        <end position="351"/>
    </location>
</feature>
<gene>
    <name evidence="2" type="ORF">PCAL00307_LOCUS13100</name>
    <name evidence="3" type="ORF">PECAL_4P22070</name>
</gene>
<dbReference type="EMBL" id="HBIW01015198">
    <property type="protein sequence ID" value="CAE0697664.1"/>
    <property type="molecule type" value="Transcribed_RNA"/>
</dbReference>
<proteinExistence type="predicted"/>
<evidence type="ECO:0000313" key="3">
    <source>
        <dbReference type="EMBL" id="CAH0374896.1"/>
    </source>
</evidence>
<reference evidence="3" key="2">
    <citation type="submission" date="2021-11" db="EMBL/GenBank/DDBJ databases">
        <authorList>
            <consortium name="Genoscope - CEA"/>
            <person name="William W."/>
        </authorList>
    </citation>
    <scope>NUCLEOTIDE SEQUENCE</scope>
</reference>
<reference evidence="2" key="1">
    <citation type="submission" date="2021-01" db="EMBL/GenBank/DDBJ databases">
        <authorList>
            <person name="Corre E."/>
            <person name="Pelletier E."/>
            <person name="Niang G."/>
            <person name="Scheremetjew M."/>
            <person name="Finn R."/>
            <person name="Kale V."/>
            <person name="Holt S."/>
            <person name="Cochrane G."/>
            <person name="Meng A."/>
            <person name="Brown T."/>
            <person name="Cohen L."/>
        </authorList>
    </citation>
    <scope>NUCLEOTIDE SEQUENCE</scope>
    <source>
        <strain evidence="2">CCMP1756</strain>
    </source>
</reference>
<protein>
    <submittedName>
        <fullName evidence="2">Uncharacterized protein</fullName>
    </submittedName>
</protein>
<keyword evidence="1" id="KW-0732">Signal</keyword>
<evidence type="ECO:0000256" key="1">
    <source>
        <dbReference type="SAM" id="SignalP"/>
    </source>
</evidence>
<evidence type="ECO:0000313" key="4">
    <source>
        <dbReference type="Proteomes" id="UP000789595"/>
    </source>
</evidence>
<evidence type="ECO:0000313" key="2">
    <source>
        <dbReference type="EMBL" id="CAE0697664.1"/>
    </source>
</evidence>
<feature type="signal peptide" evidence="1">
    <location>
        <begin position="1"/>
        <end position="20"/>
    </location>
</feature>
<dbReference type="AlphaFoldDB" id="A0A7S4E8Y9"/>
<dbReference type="EMBL" id="CAKKNE010000004">
    <property type="protein sequence ID" value="CAH0374896.1"/>
    <property type="molecule type" value="Genomic_DNA"/>
</dbReference>